<dbReference type="AlphaFoldDB" id="A0A285C2C8"/>
<name>A0A285C2C8_9PROT</name>
<dbReference type="OrthoDB" id="9807263at2"/>
<dbReference type="InterPro" id="IPR021513">
    <property type="entry name" value="Phage_RSL1_Orf186"/>
</dbReference>
<evidence type="ECO:0008006" key="3">
    <source>
        <dbReference type="Google" id="ProtNLM"/>
    </source>
</evidence>
<reference evidence="1 2" key="1">
    <citation type="submission" date="2017-08" db="EMBL/GenBank/DDBJ databases">
        <authorList>
            <person name="de Groot N.N."/>
        </authorList>
    </citation>
    <scope>NUCLEOTIDE SEQUENCE [LARGE SCALE GENOMIC DNA]</scope>
    <source>
        <strain evidence="1 2">Nm15</strain>
    </source>
</reference>
<organism evidence="1 2">
    <name type="scientific">Nitrosomonas ureae</name>
    <dbReference type="NCBI Taxonomy" id="44577"/>
    <lineage>
        <taxon>Bacteria</taxon>
        <taxon>Pseudomonadati</taxon>
        <taxon>Pseudomonadota</taxon>
        <taxon>Betaproteobacteria</taxon>
        <taxon>Nitrosomonadales</taxon>
        <taxon>Nitrosomonadaceae</taxon>
        <taxon>Nitrosomonas</taxon>
    </lineage>
</organism>
<gene>
    <name evidence="1" type="ORF">SAMN06296273_2905</name>
</gene>
<accession>A0A285C2C8</accession>
<evidence type="ECO:0000313" key="2">
    <source>
        <dbReference type="Proteomes" id="UP000242498"/>
    </source>
</evidence>
<proteinExistence type="predicted"/>
<dbReference type="RefSeq" id="WP_096294176.1">
    <property type="nucleotide sequence ID" value="NZ_LT907782.1"/>
</dbReference>
<sequence length="98" mass="11257">MPQNNLQNWSQQITESSNSLDLEPGVFTWNDPRKIALSLKHSADSSQRRKVGSFASAMAMLNFYINRAGKHLSVQQREVLEKTKHELRELYGKLPVKM</sequence>
<dbReference type="Pfam" id="PF11373">
    <property type="entry name" value="DUF3175"/>
    <property type="match status" value="1"/>
</dbReference>
<evidence type="ECO:0000313" key="1">
    <source>
        <dbReference type="EMBL" id="SNX61455.1"/>
    </source>
</evidence>
<protein>
    <recommendedName>
        <fullName evidence="3">DUF3175 domain-containing protein</fullName>
    </recommendedName>
</protein>
<dbReference type="EMBL" id="LT907782">
    <property type="protein sequence ID" value="SNX61455.1"/>
    <property type="molecule type" value="Genomic_DNA"/>
</dbReference>
<dbReference type="Proteomes" id="UP000242498">
    <property type="component" value="Chromosome I"/>
</dbReference>